<dbReference type="RefSeq" id="WP_072429443.1">
    <property type="nucleotide sequence ID" value="NZ_FPKR01000012.1"/>
</dbReference>
<dbReference type="GO" id="GO:0005524">
    <property type="term" value="F:ATP binding"/>
    <property type="evidence" value="ECO:0007669"/>
    <property type="project" value="UniProtKB-KW"/>
</dbReference>
<feature type="domain" description="ABC transporter" evidence="7">
    <location>
        <begin position="5"/>
        <end position="239"/>
    </location>
</feature>
<dbReference type="Proteomes" id="UP000186513">
    <property type="component" value="Unassembled WGS sequence"/>
</dbReference>
<keyword evidence="1" id="KW-0813">Transport</keyword>
<evidence type="ECO:0000256" key="4">
    <source>
        <dbReference type="ARBA" id="ARBA00022840"/>
    </source>
</evidence>
<dbReference type="PANTHER" id="PTHR42794">
    <property type="entry name" value="HEMIN IMPORT ATP-BINDING PROTEIN HMUV"/>
    <property type="match status" value="1"/>
</dbReference>
<dbReference type="PROSITE" id="PS00211">
    <property type="entry name" value="ABC_TRANSPORTER_1"/>
    <property type="match status" value="1"/>
</dbReference>
<dbReference type="InterPro" id="IPR027417">
    <property type="entry name" value="P-loop_NTPase"/>
</dbReference>
<dbReference type="PROSITE" id="PS50893">
    <property type="entry name" value="ABC_TRANSPORTER_2"/>
    <property type="match status" value="1"/>
</dbReference>
<keyword evidence="2" id="KW-0472">Membrane</keyword>
<evidence type="ECO:0000256" key="6">
    <source>
        <dbReference type="ARBA" id="ARBA00037066"/>
    </source>
</evidence>
<dbReference type="InterPro" id="IPR017871">
    <property type="entry name" value="ABC_transporter-like_CS"/>
</dbReference>
<evidence type="ECO:0000256" key="2">
    <source>
        <dbReference type="ARBA" id="ARBA00022475"/>
    </source>
</evidence>
<dbReference type="EMBL" id="FPKR01000012">
    <property type="protein sequence ID" value="SFZ78383.1"/>
    <property type="molecule type" value="Genomic_DNA"/>
</dbReference>
<dbReference type="AlphaFoldDB" id="A0A1K2HNQ5"/>
<sequence length="260" mass="28197">MSALLQVHDLALRQGGRLLCADLRFTVQAGQRWLVLGENGSGKSTLLAALAGWLACPGRVELAGRALGDWPARERARQLAWLNQHDDCPFPLSVREKALTGRHPHLGRWDWESAADVALAEAQLARLDLLDLAGRDLATLSGGERRRAGLAASLTQQAALLLLDEPLSQLDLRHQQQALDVLAEEAAAGRALIMVSHDPNHAIGFASHVLLLYGDGRWQAGPVDEVLNEANLSALYRHPVQRGLITGQPCFLPQRGQPCA</sequence>
<keyword evidence="3" id="KW-0547">Nucleotide-binding</keyword>
<dbReference type="GO" id="GO:0016887">
    <property type="term" value="F:ATP hydrolysis activity"/>
    <property type="evidence" value="ECO:0007669"/>
    <property type="project" value="InterPro"/>
</dbReference>
<reference evidence="8 9" key="1">
    <citation type="submission" date="2016-11" db="EMBL/GenBank/DDBJ databases">
        <authorList>
            <person name="Jaros S."/>
            <person name="Januszkiewicz K."/>
            <person name="Wedrychowicz H."/>
        </authorList>
    </citation>
    <scope>NUCLEOTIDE SEQUENCE [LARGE SCALE GENOMIC DNA]</scope>
    <source>
        <strain evidence="8 9">DSM 18899</strain>
    </source>
</reference>
<gene>
    <name evidence="8" type="ORF">SAMN02745887_02951</name>
</gene>
<keyword evidence="2" id="KW-1003">Cell membrane</keyword>
<proteinExistence type="predicted"/>
<organism evidence="8 9">
    <name type="scientific">Chitinimonas taiwanensis DSM 18899</name>
    <dbReference type="NCBI Taxonomy" id="1121279"/>
    <lineage>
        <taxon>Bacteria</taxon>
        <taxon>Pseudomonadati</taxon>
        <taxon>Pseudomonadota</taxon>
        <taxon>Betaproteobacteria</taxon>
        <taxon>Neisseriales</taxon>
        <taxon>Chitinibacteraceae</taxon>
        <taxon>Chitinimonas</taxon>
    </lineage>
</organism>
<accession>A0A1K2HNQ5</accession>
<dbReference type="SUPFAM" id="SSF52540">
    <property type="entry name" value="P-loop containing nucleoside triphosphate hydrolases"/>
    <property type="match status" value="1"/>
</dbReference>
<evidence type="ECO:0000256" key="5">
    <source>
        <dbReference type="ARBA" id="ARBA00022967"/>
    </source>
</evidence>
<dbReference type="Pfam" id="PF00005">
    <property type="entry name" value="ABC_tran"/>
    <property type="match status" value="1"/>
</dbReference>
<keyword evidence="4 8" id="KW-0067">ATP-binding</keyword>
<dbReference type="Gene3D" id="3.40.50.300">
    <property type="entry name" value="P-loop containing nucleotide triphosphate hydrolases"/>
    <property type="match status" value="1"/>
</dbReference>
<comment type="function">
    <text evidence="6">Part of the ABC transporter complex HmuTUV involved in hemin import. Responsible for energy coupling to the transport system.</text>
</comment>
<keyword evidence="9" id="KW-1185">Reference proteome</keyword>
<evidence type="ECO:0000256" key="1">
    <source>
        <dbReference type="ARBA" id="ARBA00022448"/>
    </source>
</evidence>
<evidence type="ECO:0000313" key="8">
    <source>
        <dbReference type="EMBL" id="SFZ78383.1"/>
    </source>
</evidence>
<protein>
    <submittedName>
        <fullName evidence="8">Iron complex transport system ATP-binding protein</fullName>
    </submittedName>
</protein>
<dbReference type="SMART" id="SM00382">
    <property type="entry name" value="AAA"/>
    <property type="match status" value="1"/>
</dbReference>
<evidence type="ECO:0000259" key="7">
    <source>
        <dbReference type="PROSITE" id="PS50893"/>
    </source>
</evidence>
<evidence type="ECO:0000313" key="9">
    <source>
        <dbReference type="Proteomes" id="UP000186513"/>
    </source>
</evidence>
<dbReference type="STRING" id="1121279.SAMN02745887_02951"/>
<dbReference type="PANTHER" id="PTHR42794:SF1">
    <property type="entry name" value="HEMIN IMPORT ATP-BINDING PROTEIN HMUV"/>
    <property type="match status" value="1"/>
</dbReference>
<evidence type="ECO:0000256" key="3">
    <source>
        <dbReference type="ARBA" id="ARBA00022741"/>
    </source>
</evidence>
<dbReference type="OrthoDB" id="5296765at2"/>
<name>A0A1K2HNQ5_9NEIS</name>
<keyword evidence="5" id="KW-1278">Translocase</keyword>
<dbReference type="InterPro" id="IPR003593">
    <property type="entry name" value="AAA+_ATPase"/>
</dbReference>
<dbReference type="InterPro" id="IPR003439">
    <property type="entry name" value="ABC_transporter-like_ATP-bd"/>
</dbReference>